<protein>
    <submittedName>
        <fullName evidence="2">Dibenzothiophene desulfurase</fullName>
    </submittedName>
</protein>
<feature type="transmembrane region" description="Helical" evidence="1">
    <location>
        <begin position="36"/>
        <end position="59"/>
    </location>
</feature>
<dbReference type="GO" id="GO:0009389">
    <property type="term" value="F:dimethyl sulfoxide reductase activity"/>
    <property type="evidence" value="ECO:0007669"/>
    <property type="project" value="TreeGrafter"/>
</dbReference>
<dbReference type="GO" id="GO:0019645">
    <property type="term" value="P:anaerobic electron transport chain"/>
    <property type="evidence" value="ECO:0007669"/>
    <property type="project" value="InterPro"/>
</dbReference>
<dbReference type="GO" id="GO:0009390">
    <property type="term" value="C:dimethyl sulfoxide reductase complex"/>
    <property type="evidence" value="ECO:0007669"/>
    <property type="project" value="TreeGrafter"/>
</dbReference>
<comment type="caution">
    <text evidence="2">The sequence shown here is derived from an EMBL/GenBank/DDBJ whole genome shotgun (WGS) entry which is preliminary data.</text>
</comment>
<keyword evidence="1" id="KW-0472">Membrane</keyword>
<evidence type="ECO:0000256" key="1">
    <source>
        <dbReference type="SAM" id="Phobius"/>
    </source>
</evidence>
<accession>A0A4V3V099</accession>
<reference evidence="2 3" key="1">
    <citation type="submission" date="2019-04" db="EMBL/GenBank/DDBJ databases">
        <title>Draft genome sequence of Gemmobacter aestuarii sp. nov.</title>
        <authorList>
            <person name="Hameed A."/>
            <person name="Lin S.-Y."/>
            <person name="Shahina M."/>
            <person name="Lai W.-A."/>
            <person name="Young C.-C."/>
        </authorList>
    </citation>
    <scope>NUCLEOTIDE SEQUENCE [LARGE SCALE GENOMIC DNA]</scope>
    <source>
        <strain evidence="2 3">CC-PW-75</strain>
    </source>
</reference>
<dbReference type="Proteomes" id="UP000309450">
    <property type="component" value="Unassembled WGS sequence"/>
</dbReference>
<proteinExistence type="predicted"/>
<feature type="transmembrane region" description="Helical" evidence="1">
    <location>
        <begin position="161"/>
        <end position="179"/>
    </location>
</feature>
<sequence length="289" mass="30835">MHPAPSVILFTVLSGAGFGLLVALGLGLVLPSGWAALWLWGLGYGLAVAGLMASAFHLGRPERAWRAFTQWRSSWLSREAWGAVIALLALAPVALSDWLGLGWPRMIGWIGAGLAVATVFSTAMIYAQLRAVPRWNHWITPATFLAFMATGGAILSGQGAWAALLCLALAGLLVIGWRIGDTRFAAAGSTMGTATGLLRGRVSVFEAPHTGDNYLTREMIHVVGRRHARKLRMMAVVCAGVVPALLMVVLPGIWGPLLAAPVHLIGAAAQRWLFFAEAEHVVGLFYGRR</sequence>
<dbReference type="InterPro" id="IPR007059">
    <property type="entry name" value="DmsC"/>
</dbReference>
<feature type="transmembrane region" description="Helical" evidence="1">
    <location>
        <begin position="80"/>
        <end position="100"/>
    </location>
</feature>
<gene>
    <name evidence="2" type="ORF">E7811_12385</name>
</gene>
<name>A0A4V3V099_9RHOB</name>
<dbReference type="Pfam" id="PF04976">
    <property type="entry name" value="DmsC"/>
    <property type="match status" value="1"/>
</dbReference>
<organism evidence="2 3">
    <name type="scientific">Aliigemmobacter aestuarii</name>
    <dbReference type="NCBI Taxonomy" id="1445661"/>
    <lineage>
        <taxon>Bacteria</taxon>
        <taxon>Pseudomonadati</taxon>
        <taxon>Pseudomonadota</taxon>
        <taxon>Alphaproteobacteria</taxon>
        <taxon>Rhodobacterales</taxon>
        <taxon>Paracoccaceae</taxon>
        <taxon>Aliigemmobacter</taxon>
    </lineage>
</organism>
<feature type="transmembrane region" description="Helical" evidence="1">
    <location>
        <begin position="106"/>
        <end position="126"/>
    </location>
</feature>
<dbReference type="OrthoDB" id="5520897at2"/>
<dbReference type="EMBL" id="SSND01000003">
    <property type="protein sequence ID" value="THD82940.1"/>
    <property type="molecule type" value="Genomic_DNA"/>
</dbReference>
<evidence type="ECO:0000313" key="2">
    <source>
        <dbReference type="EMBL" id="THD82940.1"/>
    </source>
</evidence>
<dbReference type="GO" id="GO:0005886">
    <property type="term" value="C:plasma membrane"/>
    <property type="evidence" value="ECO:0007669"/>
    <property type="project" value="TreeGrafter"/>
</dbReference>
<feature type="transmembrane region" description="Helical" evidence="1">
    <location>
        <begin position="7"/>
        <end position="30"/>
    </location>
</feature>
<feature type="transmembrane region" description="Helical" evidence="1">
    <location>
        <begin position="138"/>
        <end position="155"/>
    </location>
</feature>
<dbReference type="PANTHER" id="PTHR38095:SF1">
    <property type="entry name" value="ANAEROBIC DIMETHYL SULFOXIDE REDUCTASE CHAIN YNFH"/>
    <property type="match status" value="1"/>
</dbReference>
<keyword evidence="1" id="KW-0812">Transmembrane</keyword>
<dbReference type="PANTHER" id="PTHR38095">
    <property type="entry name" value="ANAEROBIC DIMETHYL SULFOXIDE REDUCTASE CHAIN YNFH"/>
    <property type="match status" value="1"/>
</dbReference>
<keyword evidence="1" id="KW-1133">Transmembrane helix</keyword>
<evidence type="ECO:0000313" key="3">
    <source>
        <dbReference type="Proteomes" id="UP000309450"/>
    </source>
</evidence>
<dbReference type="AlphaFoldDB" id="A0A4V3V099"/>
<feature type="transmembrane region" description="Helical" evidence="1">
    <location>
        <begin position="234"/>
        <end position="254"/>
    </location>
</feature>
<keyword evidence="3" id="KW-1185">Reference proteome</keyword>
<dbReference type="RefSeq" id="WP_136394967.1">
    <property type="nucleotide sequence ID" value="NZ_SSND01000003.1"/>
</dbReference>